<evidence type="ECO:0000313" key="2">
    <source>
        <dbReference type="EMBL" id="GBP54292.1"/>
    </source>
</evidence>
<dbReference type="AlphaFoldDB" id="A0A4C1WUJ1"/>
<protein>
    <submittedName>
        <fullName evidence="2">Uncharacterized protein</fullName>
    </submittedName>
</protein>
<dbReference type="STRING" id="151549.A0A4C1WUJ1"/>
<evidence type="ECO:0000313" key="3">
    <source>
        <dbReference type="Proteomes" id="UP000299102"/>
    </source>
</evidence>
<feature type="compositionally biased region" description="Basic and acidic residues" evidence="1">
    <location>
        <begin position="148"/>
        <end position="161"/>
    </location>
</feature>
<proteinExistence type="predicted"/>
<accession>A0A4C1WUJ1</accession>
<feature type="region of interest" description="Disordered" evidence="1">
    <location>
        <begin position="1"/>
        <end position="30"/>
    </location>
</feature>
<sequence>MRNVFHTSSDEDKSNVSIGPSDAGGEEMELGDMDKLEQDTGNIAEVDIPTGLGGDDDEELLESLTAEIGEEFNILSYADPELSSFNDAEHILDGLELADEPVERHAKREPEDEGELKNDSKMDTELQKAVKNIENSATDQNKTQVKSEAGDTKSEGQETKTIETVQASNVVRHIYTEGGVQRVITQNQISMQGSMQTMKAEVKLEGEEGKPAEAEWRGVPCSPQRTVFSQTFSQQGLVSAQIPLQSMVQRPTQFLSGGPQVMGQQLIQRPQVQFAASQHAMHFQQGGGNAGIVTQGMVAGQVRRTRLVAPEVHTRPVDAETRVARGDVKVVEGITLVSDFPHVFHSPLNKQGKLRKLLRERYLTQLTDRNSQAAMSHLQSLHQYILFADSTAVKGEPAMDLLDTIGARRVRTLDDGEDGLGRPHPVNKC</sequence>
<comment type="caution">
    <text evidence="2">The sequence shown here is derived from an EMBL/GenBank/DDBJ whole genome shotgun (WGS) entry which is preliminary data.</text>
</comment>
<gene>
    <name evidence="2" type="ORF">EVAR_32639_1</name>
</gene>
<feature type="compositionally biased region" description="Polar residues" evidence="1">
    <location>
        <begin position="133"/>
        <end position="146"/>
    </location>
</feature>
<dbReference type="Proteomes" id="UP000299102">
    <property type="component" value="Unassembled WGS sequence"/>
</dbReference>
<dbReference type="EMBL" id="BGZK01000643">
    <property type="protein sequence ID" value="GBP54292.1"/>
    <property type="molecule type" value="Genomic_DNA"/>
</dbReference>
<name>A0A4C1WUJ1_EUMVA</name>
<dbReference type="OrthoDB" id="308383at2759"/>
<reference evidence="2 3" key="1">
    <citation type="journal article" date="2019" name="Commun. Biol.">
        <title>The bagworm genome reveals a unique fibroin gene that provides high tensile strength.</title>
        <authorList>
            <person name="Kono N."/>
            <person name="Nakamura H."/>
            <person name="Ohtoshi R."/>
            <person name="Tomita M."/>
            <person name="Numata K."/>
            <person name="Arakawa K."/>
        </authorList>
    </citation>
    <scope>NUCLEOTIDE SEQUENCE [LARGE SCALE GENOMIC DNA]</scope>
</reference>
<feature type="region of interest" description="Disordered" evidence="1">
    <location>
        <begin position="133"/>
        <end position="161"/>
    </location>
</feature>
<evidence type="ECO:0000256" key="1">
    <source>
        <dbReference type="SAM" id="MobiDB-lite"/>
    </source>
</evidence>
<keyword evidence="3" id="KW-1185">Reference proteome</keyword>
<organism evidence="2 3">
    <name type="scientific">Eumeta variegata</name>
    <name type="common">Bagworm moth</name>
    <name type="synonym">Eumeta japonica</name>
    <dbReference type="NCBI Taxonomy" id="151549"/>
    <lineage>
        <taxon>Eukaryota</taxon>
        <taxon>Metazoa</taxon>
        <taxon>Ecdysozoa</taxon>
        <taxon>Arthropoda</taxon>
        <taxon>Hexapoda</taxon>
        <taxon>Insecta</taxon>
        <taxon>Pterygota</taxon>
        <taxon>Neoptera</taxon>
        <taxon>Endopterygota</taxon>
        <taxon>Lepidoptera</taxon>
        <taxon>Glossata</taxon>
        <taxon>Ditrysia</taxon>
        <taxon>Tineoidea</taxon>
        <taxon>Psychidae</taxon>
        <taxon>Oiketicinae</taxon>
        <taxon>Eumeta</taxon>
    </lineage>
</organism>